<dbReference type="AlphaFoldDB" id="A0A8D8Q541"/>
<feature type="compositionally biased region" description="Basic and acidic residues" evidence="9">
    <location>
        <begin position="450"/>
        <end position="459"/>
    </location>
</feature>
<name>A0A8D8Q541_9HEMI</name>
<dbReference type="EMBL" id="HBUF01510421">
    <property type="protein sequence ID" value="CAG6746572.1"/>
    <property type="molecule type" value="Transcribed_RNA"/>
</dbReference>
<dbReference type="GO" id="GO:0045814">
    <property type="term" value="P:negative regulation of gene expression, epigenetic"/>
    <property type="evidence" value="ECO:0007669"/>
    <property type="project" value="TreeGrafter"/>
</dbReference>
<dbReference type="GO" id="GO:0003677">
    <property type="term" value="F:DNA binding"/>
    <property type="evidence" value="ECO:0007669"/>
    <property type="project" value="TreeGrafter"/>
</dbReference>
<dbReference type="InterPro" id="IPR013083">
    <property type="entry name" value="Znf_RING/FYVE/PHD"/>
</dbReference>
<comment type="subcellular location">
    <subcellularLocation>
        <location evidence="1">Nucleus</location>
    </subcellularLocation>
</comment>
<dbReference type="InterPro" id="IPR019787">
    <property type="entry name" value="Znf_PHD-finger"/>
</dbReference>
<dbReference type="InterPro" id="IPR001965">
    <property type="entry name" value="Znf_PHD"/>
</dbReference>
<dbReference type="EMBL" id="HBUF01231531">
    <property type="protein sequence ID" value="CAG6673603.1"/>
    <property type="molecule type" value="Transcribed_RNA"/>
</dbReference>
<dbReference type="EMBL" id="HBUF01059489">
    <property type="protein sequence ID" value="CAG6625302.1"/>
    <property type="molecule type" value="Transcribed_RNA"/>
</dbReference>
<dbReference type="GO" id="GO:0003682">
    <property type="term" value="F:chromatin binding"/>
    <property type="evidence" value="ECO:0007669"/>
    <property type="project" value="TreeGrafter"/>
</dbReference>
<sequence>MEVTHKAHSPDSTTKEKPVFTEGEEVLVRMKEGRFFLGTVNQINAEDEKCLIKFADNTELWTKFVDITSTAVSEVDDVMCVMCKSSFSKPNNTVMVCKSCSRGYHQLCHKPAVKEISSKWECKRCSQNSPSSSKHITKTKSHEKSLPSSPSELPYDPASLVWYMQHRFNTQQTYCYCGQSGEWYLKMLQCLRCLQWYHEKCIQALCYPLYIGDRFYIYICSVCNKGNEFLRRVEFSWTDLVHLLLFNLTAYKAKNRFSEEDIVEYANLHWPFLQLPPKIFKVLESYRKDYILESLRKSSRFKFANKNGTAGWGLRLRVPPSVPTITVPTRSLSDQSISQLLAENDRLKNVKFFISPSRNMKLTSPEEIRTIPTSGLNNLHVDRSALSLPKGISTTGHNVCIKSASPFYPESKAVILRKIKQQQGVGSGSRNSTASGSQQCEPIKIRVKTNKLENSHEVAEITGGSESLPPTPPYSVSAPNTPTPDTSNTDAQNLEEDNGLEEDLSVPPTPADSSGDEATDVNPCETRTNKSLLQLLGHREETKPTIALPLPLNPVITQPQVKPVKRRLSEKDIRVNRNGEVKRRRIRRQCTLQQPKLEPIASGSASAQLMSSEYSHVSYSASPYSNEDLRAAVYEYFSASNRIAMGERFRIRGKRVLSNGKVQWLIEWKSCLT</sequence>
<keyword evidence="4 8" id="KW-0863">Zinc-finger</keyword>
<dbReference type="EMBL" id="HBUF01399381">
    <property type="protein sequence ID" value="CAG6736458.1"/>
    <property type="molecule type" value="Transcribed_RNA"/>
</dbReference>
<evidence type="ECO:0000256" key="6">
    <source>
        <dbReference type="ARBA" id="ARBA00022853"/>
    </source>
</evidence>
<evidence type="ECO:0000256" key="4">
    <source>
        <dbReference type="ARBA" id="ARBA00022771"/>
    </source>
</evidence>
<dbReference type="Gene3D" id="3.30.40.10">
    <property type="entry name" value="Zinc/RING finger domain, C3HC4 (zinc finger)"/>
    <property type="match status" value="1"/>
</dbReference>
<proteinExistence type="predicted"/>
<dbReference type="PROSITE" id="PS50016">
    <property type="entry name" value="ZF_PHD_2"/>
    <property type="match status" value="1"/>
</dbReference>
<evidence type="ECO:0000256" key="7">
    <source>
        <dbReference type="ARBA" id="ARBA00023242"/>
    </source>
</evidence>
<evidence type="ECO:0000313" key="11">
    <source>
        <dbReference type="EMBL" id="CAG6625304.1"/>
    </source>
</evidence>
<dbReference type="EMBL" id="HBUF01510423">
    <property type="protein sequence ID" value="CAG6746574.1"/>
    <property type="molecule type" value="Transcribed_RNA"/>
</dbReference>
<evidence type="ECO:0000256" key="2">
    <source>
        <dbReference type="ARBA" id="ARBA00022723"/>
    </source>
</evidence>
<evidence type="ECO:0000256" key="9">
    <source>
        <dbReference type="SAM" id="MobiDB-lite"/>
    </source>
</evidence>
<evidence type="ECO:0000256" key="8">
    <source>
        <dbReference type="PROSITE-ProRule" id="PRU00146"/>
    </source>
</evidence>
<accession>A0A8D8Q541</accession>
<keyword evidence="5" id="KW-0862">Zinc</keyword>
<feature type="compositionally biased region" description="Polar residues" evidence="9">
    <location>
        <begin position="422"/>
        <end position="440"/>
    </location>
</feature>
<evidence type="ECO:0000256" key="3">
    <source>
        <dbReference type="ARBA" id="ARBA00022737"/>
    </source>
</evidence>
<evidence type="ECO:0000256" key="1">
    <source>
        <dbReference type="ARBA" id="ARBA00004123"/>
    </source>
</evidence>
<feature type="region of interest" description="Disordered" evidence="9">
    <location>
        <begin position="125"/>
        <end position="152"/>
    </location>
</feature>
<dbReference type="SUPFAM" id="SSF57903">
    <property type="entry name" value="FYVE/PHD zinc finger"/>
    <property type="match status" value="2"/>
</dbReference>
<keyword evidence="6" id="KW-0156">Chromatin regulator</keyword>
<feature type="region of interest" description="Disordered" evidence="9">
    <location>
        <begin position="422"/>
        <end position="525"/>
    </location>
</feature>
<keyword evidence="2" id="KW-0479">Metal-binding</keyword>
<dbReference type="Pfam" id="PF00628">
    <property type="entry name" value="PHD"/>
    <property type="match status" value="1"/>
</dbReference>
<dbReference type="EMBL" id="HBUF01399380">
    <property type="protein sequence ID" value="CAG6736456.1"/>
    <property type="molecule type" value="Transcribed_RNA"/>
</dbReference>
<dbReference type="InterPro" id="IPR025894">
    <property type="entry name" value="Mtf2_C_dom"/>
</dbReference>
<dbReference type="EMBL" id="HBUF01510422">
    <property type="protein sequence ID" value="CAG6746573.1"/>
    <property type="molecule type" value="Transcribed_RNA"/>
</dbReference>
<keyword evidence="7" id="KW-0539">Nucleus</keyword>
<dbReference type="InterPro" id="IPR019786">
    <property type="entry name" value="Zinc_finger_PHD-type_CS"/>
</dbReference>
<protein>
    <submittedName>
        <fullName evidence="11">Metal-response element-binding transcription factor 2</fullName>
    </submittedName>
</protein>
<dbReference type="Pfam" id="PF14061">
    <property type="entry name" value="Mtf2_C"/>
    <property type="match status" value="1"/>
</dbReference>
<feature type="compositionally biased region" description="Acidic residues" evidence="9">
    <location>
        <begin position="493"/>
        <end position="504"/>
    </location>
</feature>
<dbReference type="InterPro" id="IPR011011">
    <property type="entry name" value="Znf_FYVE_PHD"/>
</dbReference>
<dbReference type="SUPFAM" id="SSF63748">
    <property type="entry name" value="Tudor/PWWP/MBT"/>
    <property type="match status" value="1"/>
</dbReference>
<dbReference type="SMART" id="SM00249">
    <property type="entry name" value="PHD"/>
    <property type="match status" value="2"/>
</dbReference>
<dbReference type="CDD" id="cd20452">
    <property type="entry name" value="Tudor_dPCL-like"/>
    <property type="match status" value="1"/>
</dbReference>
<dbReference type="PANTHER" id="PTHR12628">
    <property type="entry name" value="POLYCOMB-LIKE TRANSCRIPTION FACTOR"/>
    <property type="match status" value="1"/>
</dbReference>
<evidence type="ECO:0000259" key="10">
    <source>
        <dbReference type="PROSITE" id="PS50016"/>
    </source>
</evidence>
<reference evidence="11" key="1">
    <citation type="submission" date="2021-05" db="EMBL/GenBank/DDBJ databases">
        <authorList>
            <person name="Alioto T."/>
            <person name="Alioto T."/>
            <person name="Gomez Garrido J."/>
        </authorList>
    </citation>
    <scope>NUCLEOTIDE SEQUENCE</scope>
</reference>
<dbReference type="GO" id="GO:0005634">
    <property type="term" value="C:nucleus"/>
    <property type="evidence" value="ECO:0007669"/>
    <property type="project" value="UniProtKB-SubCell"/>
</dbReference>
<dbReference type="Gene3D" id="2.30.30.140">
    <property type="match status" value="1"/>
</dbReference>
<evidence type="ECO:0000256" key="5">
    <source>
        <dbReference type="ARBA" id="ARBA00022833"/>
    </source>
</evidence>
<dbReference type="Gene3D" id="3.90.980.20">
    <property type="match status" value="1"/>
</dbReference>
<dbReference type="PROSITE" id="PS01359">
    <property type="entry name" value="ZF_PHD_1"/>
    <property type="match status" value="2"/>
</dbReference>
<keyword evidence="3" id="KW-0677">Repeat</keyword>
<organism evidence="11">
    <name type="scientific">Cacopsylla melanoneura</name>
    <dbReference type="NCBI Taxonomy" id="428564"/>
    <lineage>
        <taxon>Eukaryota</taxon>
        <taxon>Metazoa</taxon>
        <taxon>Ecdysozoa</taxon>
        <taxon>Arthropoda</taxon>
        <taxon>Hexapoda</taxon>
        <taxon>Insecta</taxon>
        <taxon>Pterygota</taxon>
        <taxon>Neoptera</taxon>
        <taxon>Paraneoptera</taxon>
        <taxon>Hemiptera</taxon>
        <taxon>Sternorrhyncha</taxon>
        <taxon>Psylloidea</taxon>
        <taxon>Psyllidae</taxon>
        <taxon>Psyllinae</taxon>
        <taxon>Cacopsylla</taxon>
    </lineage>
</organism>
<dbReference type="EMBL" id="HBUF01059490">
    <property type="protein sequence ID" value="CAG6625304.1"/>
    <property type="molecule type" value="Transcribed_RNA"/>
</dbReference>
<feature type="domain" description="PHD-type" evidence="10">
    <location>
        <begin position="77"/>
        <end position="128"/>
    </location>
</feature>
<dbReference type="PANTHER" id="PTHR12628:SF21">
    <property type="entry name" value="PHD-TYPE DOMAIN-CONTAINING PROTEIN"/>
    <property type="match status" value="1"/>
</dbReference>
<dbReference type="GO" id="GO:0008270">
    <property type="term" value="F:zinc ion binding"/>
    <property type="evidence" value="ECO:0007669"/>
    <property type="project" value="UniProtKB-KW"/>
</dbReference>
<feature type="compositionally biased region" description="Low complexity" evidence="9">
    <location>
        <begin position="477"/>
        <end position="491"/>
    </location>
</feature>